<keyword evidence="1" id="KW-0472">Membrane</keyword>
<dbReference type="EMBL" id="BK015301">
    <property type="protein sequence ID" value="DAE00413.1"/>
    <property type="molecule type" value="Genomic_DNA"/>
</dbReference>
<evidence type="ECO:0000313" key="2">
    <source>
        <dbReference type="EMBL" id="DAE00413.1"/>
    </source>
</evidence>
<reference evidence="2" key="1">
    <citation type="journal article" date="2021" name="Proc. Natl. Acad. Sci. U.S.A.">
        <title>A Catalog of Tens of Thousands of Viruses from Human Metagenomes Reveals Hidden Associations with Chronic Diseases.</title>
        <authorList>
            <person name="Tisza M.J."/>
            <person name="Buck C.B."/>
        </authorList>
    </citation>
    <scope>NUCLEOTIDE SEQUENCE</scope>
    <source>
        <strain evidence="2">CtLnO19</strain>
    </source>
</reference>
<protein>
    <submittedName>
        <fullName evidence="2">Uncharacterized protein</fullName>
    </submittedName>
</protein>
<feature type="transmembrane region" description="Helical" evidence="1">
    <location>
        <begin position="20"/>
        <end position="39"/>
    </location>
</feature>
<keyword evidence="1" id="KW-0812">Transmembrane</keyword>
<keyword evidence="1" id="KW-1133">Transmembrane helix</keyword>
<name>A0A8S5P172_9CAUD</name>
<sequence length="44" mass="5452">MISEGYILLRVFEIRRTVMFLRIVYTIRINCLVSAFYLIRELYY</sequence>
<evidence type="ECO:0000256" key="1">
    <source>
        <dbReference type="SAM" id="Phobius"/>
    </source>
</evidence>
<proteinExistence type="predicted"/>
<accession>A0A8S5P172</accession>
<organism evidence="2">
    <name type="scientific">Myoviridae sp. ctLnO19</name>
    <dbReference type="NCBI Taxonomy" id="2825085"/>
    <lineage>
        <taxon>Viruses</taxon>
        <taxon>Duplodnaviria</taxon>
        <taxon>Heunggongvirae</taxon>
        <taxon>Uroviricota</taxon>
        <taxon>Caudoviricetes</taxon>
    </lineage>
</organism>